<reference evidence="1 2" key="1">
    <citation type="journal article" date="2021" name="BMC Genomics">
        <title>Datura genome reveals duplications of psychoactive alkaloid biosynthetic genes and high mutation rate following tissue culture.</title>
        <authorList>
            <person name="Rajewski A."/>
            <person name="Carter-House D."/>
            <person name="Stajich J."/>
            <person name="Litt A."/>
        </authorList>
    </citation>
    <scope>NUCLEOTIDE SEQUENCE [LARGE SCALE GENOMIC DNA]</scope>
    <source>
        <strain evidence="1">AR-01</strain>
    </source>
</reference>
<dbReference type="Proteomes" id="UP000823775">
    <property type="component" value="Unassembled WGS sequence"/>
</dbReference>
<protein>
    <submittedName>
        <fullName evidence="1">Uncharacterized protein</fullName>
    </submittedName>
</protein>
<evidence type="ECO:0000313" key="2">
    <source>
        <dbReference type="Proteomes" id="UP000823775"/>
    </source>
</evidence>
<proteinExistence type="predicted"/>
<gene>
    <name evidence="1" type="ORF">HAX54_042529</name>
</gene>
<evidence type="ECO:0000313" key="1">
    <source>
        <dbReference type="EMBL" id="MCE2055404.1"/>
    </source>
</evidence>
<sequence>MRGTCASPAKRNHRPAKKSLGTVEQLRAVDLALLNAGCNAGLGVGLQVHCPTLAFHLLATDRRLQNESELAEEERISQLLFGLEGMETYYLSFKEKRAMTEETIFNVDSFKDDFPDSGKQFEIWDCESFTQPLDPYFPEFVWEFYTFYGARQDLLKYKGRVDLIPCLSSMLVWG</sequence>
<keyword evidence="2" id="KW-1185">Reference proteome</keyword>
<dbReference type="EMBL" id="JACEIK010006272">
    <property type="protein sequence ID" value="MCE2055404.1"/>
    <property type="molecule type" value="Genomic_DNA"/>
</dbReference>
<accession>A0ABS8W483</accession>
<comment type="caution">
    <text evidence="1">The sequence shown here is derived from an EMBL/GenBank/DDBJ whole genome shotgun (WGS) entry which is preliminary data.</text>
</comment>
<name>A0ABS8W483_DATST</name>
<organism evidence="1 2">
    <name type="scientific">Datura stramonium</name>
    <name type="common">Jimsonweed</name>
    <name type="synonym">Common thornapple</name>
    <dbReference type="NCBI Taxonomy" id="4076"/>
    <lineage>
        <taxon>Eukaryota</taxon>
        <taxon>Viridiplantae</taxon>
        <taxon>Streptophyta</taxon>
        <taxon>Embryophyta</taxon>
        <taxon>Tracheophyta</taxon>
        <taxon>Spermatophyta</taxon>
        <taxon>Magnoliopsida</taxon>
        <taxon>eudicotyledons</taxon>
        <taxon>Gunneridae</taxon>
        <taxon>Pentapetalae</taxon>
        <taxon>asterids</taxon>
        <taxon>lamiids</taxon>
        <taxon>Solanales</taxon>
        <taxon>Solanaceae</taxon>
        <taxon>Solanoideae</taxon>
        <taxon>Datureae</taxon>
        <taxon>Datura</taxon>
    </lineage>
</organism>